<comment type="caution">
    <text evidence="5">The sequence shown here is derived from an EMBL/GenBank/DDBJ whole genome shotgun (WGS) entry which is preliminary data.</text>
</comment>
<sequence>MSFTFTLNPALDAVALSKAFSVGGHISIPEFLEQDCATKLHQSLVDRQDWAWAINAGGHVYDLGREAREAMTVEQRVELDNRINLAARDGFQFRFSSLRVPDPVSKRKPEQDVLHAFAEFMRSEPVLDFIRKVTGKSAILFADAQGTAYHPGDFLTGHDDDIEGKNRELAYVMGLTPEWRVEWGGLLLFHRADGKISGLVPRFNCLNLFALPVLHSVSQVTPFAGGVRYAITGWMRTEFPA</sequence>
<dbReference type="EMBL" id="QRGP01000002">
    <property type="protein sequence ID" value="RDV02771.1"/>
    <property type="molecule type" value="Genomic_DNA"/>
</dbReference>
<evidence type="ECO:0000256" key="3">
    <source>
        <dbReference type="ARBA" id="ARBA00023002"/>
    </source>
</evidence>
<keyword evidence="6" id="KW-1185">Reference proteome</keyword>
<dbReference type="Gene3D" id="2.60.120.620">
    <property type="entry name" value="q2cbj1_9rhob like domain"/>
    <property type="match status" value="1"/>
</dbReference>
<comment type="cofactor">
    <cofactor evidence="1">
        <name>L-ascorbate</name>
        <dbReference type="ChEBI" id="CHEBI:38290"/>
    </cofactor>
</comment>
<dbReference type="InterPro" id="IPR006620">
    <property type="entry name" value="Pro_4_hyd_alph"/>
</dbReference>
<gene>
    <name evidence="5" type="ORF">DXH95_12575</name>
</gene>
<feature type="domain" description="Prolyl 4-hydroxylase alpha subunit" evidence="4">
    <location>
        <begin position="23"/>
        <end position="236"/>
    </location>
</feature>
<dbReference type="GO" id="GO:0031543">
    <property type="term" value="F:peptidyl-proline dioxygenase activity"/>
    <property type="evidence" value="ECO:0007669"/>
    <property type="project" value="TreeGrafter"/>
</dbReference>
<evidence type="ECO:0000259" key="4">
    <source>
        <dbReference type="SMART" id="SM00702"/>
    </source>
</evidence>
<dbReference type="InterPro" id="IPR039558">
    <property type="entry name" value="TPA1/OFD1_N"/>
</dbReference>
<evidence type="ECO:0000256" key="2">
    <source>
        <dbReference type="ARBA" id="ARBA00022964"/>
    </source>
</evidence>
<name>A0A371B5T1_9SPHN</name>
<accession>A0A371B5T1</accession>
<evidence type="ECO:0000313" key="5">
    <source>
        <dbReference type="EMBL" id="RDV02771.1"/>
    </source>
</evidence>
<dbReference type="PANTHER" id="PTHR12117:SF0">
    <property type="entry name" value="PROLYL 3-HYDROXYLASE OGFOD1"/>
    <property type="match status" value="1"/>
</dbReference>
<dbReference type="GO" id="GO:0005737">
    <property type="term" value="C:cytoplasm"/>
    <property type="evidence" value="ECO:0007669"/>
    <property type="project" value="TreeGrafter"/>
</dbReference>
<dbReference type="InterPro" id="IPR051842">
    <property type="entry name" value="uS12_prolyl_hydroxylase"/>
</dbReference>
<dbReference type="GO" id="GO:0031418">
    <property type="term" value="F:L-ascorbic acid binding"/>
    <property type="evidence" value="ECO:0007669"/>
    <property type="project" value="InterPro"/>
</dbReference>
<organism evidence="5 6">
    <name type="scientific">Sphingorhabdus pulchriflava</name>
    <dbReference type="NCBI Taxonomy" id="2292257"/>
    <lineage>
        <taxon>Bacteria</taxon>
        <taxon>Pseudomonadati</taxon>
        <taxon>Pseudomonadota</taxon>
        <taxon>Alphaproteobacteria</taxon>
        <taxon>Sphingomonadales</taxon>
        <taxon>Sphingomonadaceae</taxon>
        <taxon>Sphingorhabdus</taxon>
    </lineage>
</organism>
<dbReference type="Proteomes" id="UP000263833">
    <property type="component" value="Unassembled WGS sequence"/>
</dbReference>
<protein>
    <submittedName>
        <fullName evidence="5">Proline hydroxylase</fullName>
    </submittedName>
</protein>
<keyword evidence="3" id="KW-0560">Oxidoreductase</keyword>
<dbReference type="OrthoDB" id="9783171at2"/>
<dbReference type="GO" id="GO:0005506">
    <property type="term" value="F:iron ion binding"/>
    <property type="evidence" value="ECO:0007669"/>
    <property type="project" value="InterPro"/>
</dbReference>
<dbReference type="PANTHER" id="PTHR12117">
    <property type="entry name" value="HISTONE ACETYLTRANSFERASE COMPLEX"/>
    <property type="match status" value="1"/>
</dbReference>
<dbReference type="GO" id="GO:0006449">
    <property type="term" value="P:regulation of translational termination"/>
    <property type="evidence" value="ECO:0007669"/>
    <property type="project" value="TreeGrafter"/>
</dbReference>
<evidence type="ECO:0000256" key="1">
    <source>
        <dbReference type="ARBA" id="ARBA00001961"/>
    </source>
</evidence>
<dbReference type="SMART" id="SM00702">
    <property type="entry name" value="P4Hc"/>
    <property type="match status" value="1"/>
</dbReference>
<dbReference type="RefSeq" id="WP_115549873.1">
    <property type="nucleotide sequence ID" value="NZ_QRGP01000002.1"/>
</dbReference>
<dbReference type="AlphaFoldDB" id="A0A371B5T1"/>
<evidence type="ECO:0000313" key="6">
    <source>
        <dbReference type="Proteomes" id="UP000263833"/>
    </source>
</evidence>
<dbReference type="Pfam" id="PF13661">
    <property type="entry name" value="2OG-FeII_Oxy_4"/>
    <property type="match status" value="1"/>
</dbReference>
<keyword evidence="2" id="KW-0223">Dioxygenase</keyword>
<reference evidence="6" key="1">
    <citation type="submission" date="2018-08" db="EMBL/GenBank/DDBJ databases">
        <authorList>
            <person name="Kim S.-J."/>
            <person name="Jung G.-Y."/>
        </authorList>
    </citation>
    <scope>NUCLEOTIDE SEQUENCE [LARGE SCALE GENOMIC DNA]</scope>
    <source>
        <strain evidence="6">GY_G</strain>
    </source>
</reference>
<proteinExistence type="predicted"/>